<dbReference type="Proteomes" id="UP001386955">
    <property type="component" value="Unassembled WGS sequence"/>
</dbReference>
<gene>
    <name evidence="1" type="ORF">VNO78_01263</name>
</gene>
<dbReference type="AlphaFoldDB" id="A0AAN9XUL2"/>
<evidence type="ECO:0000313" key="2">
    <source>
        <dbReference type="Proteomes" id="UP001386955"/>
    </source>
</evidence>
<organism evidence="1 2">
    <name type="scientific">Psophocarpus tetragonolobus</name>
    <name type="common">Winged bean</name>
    <name type="synonym">Dolichos tetragonolobus</name>
    <dbReference type="NCBI Taxonomy" id="3891"/>
    <lineage>
        <taxon>Eukaryota</taxon>
        <taxon>Viridiplantae</taxon>
        <taxon>Streptophyta</taxon>
        <taxon>Embryophyta</taxon>
        <taxon>Tracheophyta</taxon>
        <taxon>Spermatophyta</taxon>
        <taxon>Magnoliopsida</taxon>
        <taxon>eudicotyledons</taxon>
        <taxon>Gunneridae</taxon>
        <taxon>Pentapetalae</taxon>
        <taxon>rosids</taxon>
        <taxon>fabids</taxon>
        <taxon>Fabales</taxon>
        <taxon>Fabaceae</taxon>
        <taxon>Papilionoideae</taxon>
        <taxon>50 kb inversion clade</taxon>
        <taxon>NPAAA clade</taxon>
        <taxon>indigoferoid/millettioid clade</taxon>
        <taxon>Phaseoleae</taxon>
        <taxon>Psophocarpus</taxon>
    </lineage>
</organism>
<reference evidence="1 2" key="1">
    <citation type="submission" date="2024-01" db="EMBL/GenBank/DDBJ databases">
        <title>The genomes of 5 underutilized Papilionoideae crops provide insights into root nodulation and disease resistanc.</title>
        <authorList>
            <person name="Jiang F."/>
        </authorList>
    </citation>
    <scope>NUCLEOTIDE SEQUENCE [LARGE SCALE GENOMIC DNA]</scope>
    <source>
        <strain evidence="1">DUOXIRENSHENG_FW03</strain>
        <tissue evidence="1">Leaves</tissue>
    </source>
</reference>
<dbReference type="EMBL" id="JAYMYS010000001">
    <property type="protein sequence ID" value="KAK7410463.1"/>
    <property type="molecule type" value="Genomic_DNA"/>
</dbReference>
<accession>A0AAN9XUL2</accession>
<protein>
    <submittedName>
        <fullName evidence="1">Uncharacterized protein</fullName>
    </submittedName>
</protein>
<evidence type="ECO:0000313" key="1">
    <source>
        <dbReference type="EMBL" id="KAK7410463.1"/>
    </source>
</evidence>
<proteinExistence type="predicted"/>
<name>A0AAN9XUL2_PSOTE</name>
<sequence length="88" mass="10322">MVQERVREREEGFFQVRDSFEILSLNKTFKRIQTSARRRLAVSDLYPKPCGMLKYESRNPVKPTSIYSSVNTPYLLSSSKPTHRKKLV</sequence>
<comment type="caution">
    <text evidence="1">The sequence shown here is derived from an EMBL/GenBank/DDBJ whole genome shotgun (WGS) entry which is preliminary data.</text>
</comment>
<keyword evidence="2" id="KW-1185">Reference proteome</keyword>